<dbReference type="OrthoDB" id="9916862at2"/>
<protein>
    <submittedName>
        <fullName evidence="2">Uncharacterized protein</fullName>
    </submittedName>
</protein>
<organism evidence="2 3">
    <name type="scientific">Sphingorhabdus pulchriflava</name>
    <dbReference type="NCBI Taxonomy" id="2292257"/>
    <lineage>
        <taxon>Bacteria</taxon>
        <taxon>Pseudomonadati</taxon>
        <taxon>Pseudomonadota</taxon>
        <taxon>Alphaproteobacteria</taxon>
        <taxon>Sphingomonadales</taxon>
        <taxon>Sphingomonadaceae</taxon>
        <taxon>Sphingorhabdus</taxon>
    </lineage>
</organism>
<evidence type="ECO:0000313" key="2">
    <source>
        <dbReference type="EMBL" id="RDV06203.1"/>
    </source>
</evidence>
<proteinExistence type="predicted"/>
<dbReference type="EMBL" id="QRGP01000001">
    <property type="protein sequence ID" value="RDV06203.1"/>
    <property type="molecule type" value="Genomic_DNA"/>
</dbReference>
<gene>
    <name evidence="2" type="ORF">DXH95_01845</name>
</gene>
<evidence type="ECO:0000256" key="1">
    <source>
        <dbReference type="SAM" id="SignalP"/>
    </source>
</evidence>
<feature type="chain" id="PRO_5016778342" evidence="1">
    <location>
        <begin position="25"/>
        <end position="138"/>
    </location>
</feature>
<dbReference type="RefSeq" id="WP_115547763.1">
    <property type="nucleotide sequence ID" value="NZ_QRGP01000001.1"/>
</dbReference>
<dbReference type="AlphaFoldDB" id="A0A371BFM8"/>
<accession>A0A371BFM8</accession>
<dbReference type="Proteomes" id="UP000263833">
    <property type="component" value="Unassembled WGS sequence"/>
</dbReference>
<keyword evidence="3" id="KW-1185">Reference proteome</keyword>
<comment type="caution">
    <text evidence="2">The sequence shown here is derived from an EMBL/GenBank/DDBJ whole genome shotgun (WGS) entry which is preliminary data.</text>
</comment>
<feature type="signal peptide" evidence="1">
    <location>
        <begin position="1"/>
        <end position="24"/>
    </location>
</feature>
<keyword evidence="1" id="KW-0732">Signal</keyword>
<evidence type="ECO:0000313" key="3">
    <source>
        <dbReference type="Proteomes" id="UP000263833"/>
    </source>
</evidence>
<sequence length="138" mass="14765">MIGKSALGTAIGMALISAPLAAHSVETAKGNWADIPLLARHHTVRLNEQAMAGIDAAVSQGKCSAISQGKRINLDMDFLVEFARDNSIKRVIVEEIGCPEVEQIAATATSQAASKGWLKPTGENETGWYRGSITYRLQ</sequence>
<reference evidence="3" key="1">
    <citation type="submission" date="2018-08" db="EMBL/GenBank/DDBJ databases">
        <authorList>
            <person name="Kim S.-J."/>
            <person name="Jung G.-Y."/>
        </authorList>
    </citation>
    <scope>NUCLEOTIDE SEQUENCE [LARGE SCALE GENOMIC DNA]</scope>
    <source>
        <strain evidence="3">GY_G</strain>
    </source>
</reference>
<name>A0A371BFM8_9SPHN</name>